<keyword evidence="2" id="KW-1185">Reference proteome</keyword>
<sequence>MLALSYVNINDMKKLIKYKQLNIMKIVFKTML</sequence>
<organism evidence="1 2">
    <name type="scientific">Clostridium chromiireducens</name>
    <dbReference type="NCBI Taxonomy" id="225345"/>
    <lineage>
        <taxon>Bacteria</taxon>
        <taxon>Bacillati</taxon>
        <taxon>Bacillota</taxon>
        <taxon>Clostridia</taxon>
        <taxon>Eubacteriales</taxon>
        <taxon>Clostridiaceae</taxon>
        <taxon>Clostridium</taxon>
    </lineage>
</organism>
<reference evidence="1 2" key="1">
    <citation type="submission" date="2017-03" db="EMBL/GenBank/DDBJ databases">
        <title>Genome sequence of Clostridium chromiireducens DSM 23318.</title>
        <authorList>
            <person name="Poehlein A."/>
            <person name="Daniel R."/>
        </authorList>
    </citation>
    <scope>NUCLEOTIDE SEQUENCE [LARGE SCALE GENOMIC DNA]</scope>
    <source>
        <strain evidence="1 2">DSM 23318</strain>
    </source>
</reference>
<dbReference type="EMBL" id="MZGT01000042">
    <property type="protein sequence ID" value="OPJ60128.1"/>
    <property type="molecule type" value="Genomic_DNA"/>
</dbReference>
<accession>A0A1V4IJE5</accession>
<name>A0A1V4IJE5_9CLOT</name>
<dbReference type="AlphaFoldDB" id="A0A1V4IJE5"/>
<dbReference type="Proteomes" id="UP000191056">
    <property type="component" value="Unassembled WGS sequence"/>
</dbReference>
<dbReference type="STRING" id="225345.CLCHR_30610"/>
<proteinExistence type="predicted"/>
<comment type="caution">
    <text evidence="1">The sequence shown here is derived from an EMBL/GenBank/DDBJ whole genome shotgun (WGS) entry which is preliminary data.</text>
</comment>
<protein>
    <submittedName>
        <fullName evidence="1">Uncharacterized protein</fullName>
    </submittedName>
</protein>
<evidence type="ECO:0000313" key="1">
    <source>
        <dbReference type="EMBL" id="OPJ60128.1"/>
    </source>
</evidence>
<evidence type="ECO:0000313" key="2">
    <source>
        <dbReference type="Proteomes" id="UP000191056"/>
    </source>
</evidence>
<gene>
    <name evidence="1" type="ORF">CLCHR_30610</name>
</gene>